<evidence type="ECO:0000313" key="2">
    <source>
        <dbReference type="Proteomes" id="UP001174037"/>
    </source>
</evidence>
<accession>A0AAW7AN92</accession>
<sequence>MKTFEKIKRENSKQYLREEYIYCIRPISEQAIQYFADVLGKTHIYGRVRNYKERELTDIEIRSNAQAIKTISHLKNNKDYVIDINNVVHHEYDEGLTWDDIQKV</sequence>
<evidence type="ECO:0000313" key="1">
    <source>
        <dbReference type="EMBL" id="MDK9867274.1"/>
    </source>
</evidence>
<protein>
    <submittedName>
        <fullName evidence="1">Uncharacterized protein</fullName>
    </submittedName>
</protein>
<organism evidence="1 2">
    <name type="scientific">Staphylococcus equorum</name>
    <dbReference type="NCBI Taxonomy" id="246432"/>
    <lineage>
        <taxon>Bacteria</taxon>
        <taxon>Bacillati</taxon>
        <taxon>Bacillota</taxon>
        <taxon>Bacilli</taxon>
        <taxon>Bacillales</taxon>
        <taxon>Staphylococcaceae</taxon>
        <taxon>Staphylococcus</taxon>
    </lineage>
</organism>
<reference evidence="1" key="2">
    <citation type="submission" date="2023-03" db="EMBL/GenBank/DDBJ databases">
        <authorList>
            <person name="Vazquez L."/>
            <person name="Rodriguez J."/>
            <person name="Mayo B."/>
            <person name="Florez A.B."/>
        </authorList>
    </citation>
    <scope>NUCLEOTIDE SEQUENCE</scope>
    <source>
        <strain evidence="1">5A3I</strain>
    </source>
</reference>
<proteinExistence type="predicted"/>
<gene>
    <name evidence="1" type="ORF">P1A27_15235</name>
</gene>
<name>A0AAW7AN92_9STAP</name>
<dbReference type="RefSeq" id="WP_285324583.1">
    <property type="nucleotide sequence ID" value="NZ_JARGCK010000051.1"/>
</dbReference>
<dbReference type="AlphaFoldDB" id="A0AAW7AN92"/>
<reference evidence="1" key="1">
    <citation type="journal article" date="2023" name="Int. J. Mol. Sci.">
        <title>Antibiotic Resistance/Susceptibility Profiles of Staphylococcus equorum Strains from Cheese, and Genome Analysis for Antibiotic Resistance Genes.</title>
        <authorList>
            <person name="Vazquez L."/>
            <person name="Srednik M.E."/>
            <person name="Rodriguez J."/>
            <person name="Florez A.B."/>
            <person name="Mayo B."/>
        </authorList>
    </citation>
    <scope>NUCLEOTIDE SEQUENCE</scope>
    <source>
        <strain evidence="1">5A3I</strain>
    </source>
</reference>
<dbReference type="EMBL" id="JARGCK010000051">
    <property type="protein sequence ID" value="MDK9867274.1"/>
    <property type="molecule type" value="Genomic_DNA"/>
</dbReference>
<dbReference type="Proteomes" id="UP001174037">
    <property type="component" value="Unassembled WGS sequence"/>
</dbReference>
<comment type="caution">
    <text evidence="1">The sequence shown here is derived from an EMBL/GenBank/DDBJ whole genome shotgun (WGS) entry which is preliminary data.</text>
</comment>